<feature type="transmembrane region" description="Helical" evidence="8">
    <location>
        <begin position="397"/>
        <end position="420"/>
    </location>
</feature>
<keyword evidence="3 8" id="KW-0812">Transmembrane</keyword>
<keyword evidence="4" id="KW-0133">Cell shape</keyword>
<organism evidence="9 10">
    <name type="scientific">Cellulomonas chengniuliangii</name>
    <dbReference type="NCBI Taxonomy" id="2968084"/>
    <lineage>
        <taxon>Bacteria</taxon>
        <taxon>Bacillati</taxon>
        <taxon>Actinomycetota</taxon>
        <taxon>Actinomycetes</taxon>
        <taxon>Micrococcales</taxon>
        <taxon>Cellulomonadaceae</taxon>
        <taxon>Cellulomonas</taxon>
    </lineage>
</organism>
<reference evidence="9 10" key="1">
    <citation type="submission" date="2022-07" db="EMBL/GenBank/DDBJ databases">
        <title>Novel species in genus cellulomonas.</title>
        <authorList>
            <person name="Ye L."/>
        </authorList>
    </citation>
    <scope>NUCLEOTIDE SEQUENCE [LARGE SCALE GENOMIC DNA]</scope>
    <source>
        <strain evidence="10">zg-Y338</strain>
    </source>
</reference>
<feature type="transmembrane region" description="Helical" evidence="8">
    <location>
        <begin position="497"/>
        <end position="522"/>
    </location>
</feature>
<protein>
    <submittedName>
        <fullName evidence="9">Virulence factor MviN</fullName>
    </submittedName>
</protein>
<evidence type="ECO:0000256" key="4">
    <source>
        <dbReference type="ARBA" id="ARBA00022960"/>
    </source>
</evidence>
<feature type="transmembrane region" description="Helical" evidence="8">
    <location>
        <begin position="432"/>
        <end position="452"/>
    </location>
</feature>
<evidence type="ECO:0000313" key="10">
    <source>
        <dbReference type="Proteomes" id="UP001316189"/>
    </source>
</evidence>
<dbReference type="Pfam" id="PF03023">
    <property type="entry name" value="MurJ"/>
    <property type="match status" value="1"/>
</dbReference>
<keyword evidence="7 8" id="KW-0472">Membrane</keyword>
<comment type="subcellular location">
    <subcellularLocation>
        <location evidence="1">Cell membrane</location>
        <topology evidence="1">Multi-pass membrane protein</topology>
    </subcellularLocation>
</comment>
<feature type="transmembrane region" description="Helical" evidence="8">
    <location>
        <begin position="163"/>
        <end position="184"/>
    </location>
</feature>
<keyword evidence="10" id="KW-1185">Reference proteome</keyword>
<feature type="transmembrane region" description="Helical" evidence="8">
    <location>
        <begin position="248"/>
        <end position="272"/>
    </location>
</feature>
<keyword evidence="6 8" id="KW-1133">Transmembrane helix</keyword>
<name>A0ABY5L2T6_9CELL</name>
<dbReference type="EMBL" id="CP101988">
    <property type="protein sequence ID" value="UUI76969.1"/>
    <property type="molecule type" value="Genomic_DNA"/>
</dbReference>
<dbReference type="PANTHER" id="PTHR47019">
    <property type="entry name" value="LIPID II FLIPPASE MURJ"/>
    <property type="match status" value="1"/>
</dbReference>
<proteinExistence type="predicted"/>
<dbReference type="PRINTS" id="PR01806">
    <property type="entry name" value="VIRFACTRMVIN"/>
</dbReference>
<feature type="transmembrane region" description="Helical" evidence="8">
    <location>
        <begin position="57"/>
        <end position="79"/>
    </location>
</feature>
<evidence type="ECO:0000256" key="1">
    <source>
        <dbReference type="ARBA" id="ARBA00004651"/>
    </source>
</evidence>
<feature type="transmembrane region" description="Helical" evidence="8">
    <location>
        <begin position="133"/>
        <end position="156"/>
    </location>
</feature>
<feature type="transmembrane region" description="Helical" evidence="8">
    <location>
        <begin position="371"/>
        <end position="390"/>
    </location>
</feature>
<feature type="transmembrane region" description="Helical" evidence="8">
    <location>
        <begin position="91"/>
        <end position="113"/>
    </location>
</feature>
<feature type="transmembrane region" description="Helical" evidence="8">
    <location>
        <begin position="327"/>
        <end position="351"/>
    </location>
</feature>
<evidence type="ECO:0000256" key="5">
    <source>
        <dbReference type="ARBA" id="ARBA00022984"/>
    </source>
</evidence>
<evidence type="ECO:0000256" key="7">
    <source>
        <dbReference type="ARBA" id="ARBA00023136"/>
    </source>
</evidence>
<evidence type="ECO:0000256" key="6">
    <source>
        <dbReference type="ARBA" id="ARBA00022989"/>
    </source>
</evidence>
<evidence type="ECO:0000256" key="2">
    <source>
        <dbReference type="ARBA" id="ARBA00022475"/>
    </source>
</evidence>
<dbReference type="Proteomes" id="UP001316189">
    <property type="component" value="Chromosome"/>
</dbReference>
<sequence length="550" mass="55679">MSTRRALGGLASAAAMIAAITVLSRLLGFGRWFVQAGAVGPGLIGGAYNTANTLPNVLFEVAAGGALAGALIPVVTAPLRRGDRAEVNRTASALLGWTLLVLVPLAGALALAAGPLARLFAGLTDDPVQPELIRYFILVFAAQIPLYGLGVVLSGLLQAQRRFFWPALAPALSTAVVIVAYAVYGQLADGQVNDASALPPGALAWLAWGTTAGVAAMSLPLLIPVLRSGVRFRPTLSFPPGVAARVRSLAFAGIGALLAQQASVVAMLLLAGGRVWSVFLYAQAVYLLPYAVLAVPLATSTFPRLAERAARPARRGFAEMAALTTRAVLVAAGVGVAALVAAAPAVAELFASIVHPEESELVLAMGPALTWMAPGLVGFALLFHVARALYALEHGRAAVVAAVWGWSAVAVTAALLAWLWAPPHDGPRMLVALGAANTAGMLVAAVALLAALRKVAGAGALQGAPRTLVVLTGGVLVGAAAGRWTTDQALAIFDSGWASALGAGAGGGALAIVLVTVAVAGLDRGTLRGVLGLDRGATPLSVRDHQGEAP</sequence>
<accession>A0ABY5L2T6</accession>
<evidence type="ECO:0000313" key="9">
    <source>
        <dbReference type="EMBL" id="UUI76969.1"/>
    </source>
</evidence>
<dbReference type="InterPro" id="IPR051050">
    <property type="entry name" value="Lipid_II_flippase_MurJ/MviN"/>
</dbReference>
<dbReference type="PANTHER" id="PTHR47019:SF1">
    <property type="entry name" value="LIPID II FLIPPASE MURJ"/>
    <property type="match status" value="1"/>
</dbReference>
<gene>
    <name evidence="9" type="ORF">NP064_09465</name>
</gene>
<keyword evidence="5" id="KW-0573">Peptidoglycan synthesis</keyword>
<dbReference type="RefSeq" id="WP_227569414.1">
    <property type="nucleotide sequence ID" value="NZ_CP101988.1"/>
</dbReference>
<evidence type="ECO:0000256" key="3">
    <source>
        <dbReference type="ARBA" id="ARBA00022692"/>
    </source>
</evidence>
<keyword evidence="2" id="KW-1003">Cell membrane</keyword>
<dbReference type="InterPro" id="IPR004268">
    <property type="entry name" value="MurJ"/>
</dbReference>
<evidence type="ECO:0000256" key="8">
    <source>
        <dbReference type="SAM" id="Phobius"/>
    </source>
</evidence>
<feature type="transmembrane region" description="Helical" evidence="8">
    <location>
        <begin position="204"/>
        <end position="227"/>
    </location>
</feature>
<feature type="transmembrane region" description="Helical" evidence="8">
    <location>
        <begin position="284"/>
        <end position="306"/>
    </location>
</feature>
<feature type="transmembrane region" description="Helical" evidence="8">
    <location>
        <begin position="464"/>
        <end position="485"/>
    </location>
</feature>